<reference evidence="1 2" key="1">
    <citation type="submission" date="2018-06" db="EMBL/GenBank/DDBJ databases">
        <authorList>
            <consortium name="Pathogen Informatics"/>
            <person name="Doyle S."/>
        </authorList>
    </citation>
    <scope>NUCLEOTIDE SEQUENCE [LARGE SCALE GENOMIC DNA]</scope>
    <source>
        <strain evidence="2">NCTC 11391</strain>
    </source>
</reference>
<name>A0A380JCQ0_STRDO</name>
<dbReference type="AlphaFoldDB" id="A0A380JCQ0"/>
<gene>
    <name evidence="1" type="ORF">NCTC11391_00904</name>
</gene>
<sequence length="178" mass="19952">MFNIADLKKNPEGIHFDQELDVKEALINRNPEIIDIKSVRAKGLVGYEEGLFLLNYDLSYLLTLPSSRSMAPVELDQRTFVSEVFIEASQVEAKKDLVDEQLVLVLADDTIDLQESVVDNILLNIPLQVLTAAEKVDDSLPSGHDWSVMTESQYQALQEEKQAANNPFASLNGLFDEE</sequence>
<keyword evidence="2" id="KW-1185">Reference proteome</keyword>
<dbReference type="Proteomes" id="UP000254082">
    <property type="component" value="Unassembled WGS sequence"/>
</dbReference>
<accession>A0A380JCQ0</accession>
<organism evidence="1 2">
    <name type="scientific">Streptococcus downei MFe28</name>
    <dbReference type="NCBI Taxonomy" id="764290"/>
    <lineage>
        <taxon>Bacteria</taxon>
        <taxon>Bacillati</taxon>
        <taxon>Bacillota</taxon>
        <taxon>Bacilli</taxon>
        <taxon>Lactobacillales</taxon>
        <taxon>Streptococcaceae</taxon>
        <taxon>Streptococcus</taxon>
    </lineage>
</organism>
<dbReference type="EMBL" id="UHFA01000002">
    <property type="protein sequence ID" value="SUN35865.1"/>
    <property type="molecule type" value="Genomic_DNA"/>
</dbReference>
<dbReference type="Pfam" id="PF02620">
    <property type="entry name" value="YceD"/>
    <property type="match status" value="1"/>
</dbReference>
<dbReference type="InterPro" id="IPR003772">
    <property type="entry name" value="YceD"/>
</dbReference>
<dbReference type="OrthoDB" id="9790372at2"/>
<proteinExistence type="predicted"/>
<protein>
    <submittedName>
        <fullName evidence="1">Hypothetical cytosolic protein</fullName>
    </submittedName>
</protein>
<evidence type="ECO:0000313" key="2">
    <source>
        <dbReference type="Proteomes" id="UP000254082"/>
    </source>
</evidence>
<dbReference type="RefSeq" id="WP_003001185.1">
    <property type="nucleotide sequence ID" value="NZ_UHFA01000002.1"/>
</dbReference>
<evidence type="ECO:0000313" key="1">
    <source>
        <dbReference type="EMBL" id="SUN35865.1"/>
    </source>
</evidence>